<organism evidence="2 3">
    <name type="scientific">Haliscomenobacter hydrossis (strain ATCC 27775 / DSM 1100 / LMG 10767 / O)</name>
    <dbReference type="NCBI Taxonomy" id="760192"/>
    <lineage>
        <taxon>Bacteria</taxon>
        <taxon>Pseudomonadati</taxon>
        <taxon>Bacteroidota</taxon>
        <taxon>Saprospiria</taxon>
        <taxon>Saprospirales</taxon>
        <taxon>Haliscomenobacteraceae</taxon>
        <taxon>Haliscomenobacter</taxon>
    </lineage>
</organism>
<dbReference type="HOGENOM" id="CLU_801151_0_0_10"/>
<dbReference type="Gene3D" id="2.60.40.10">
    <property type="entry name" value="Immunoglobulins"/>
    <property type="match status" value="2"/>
</dbReference>
<evidence type="ECO:0000313" key="2">
    <source>
        <dbReference type="EMBL" id="AEE54048.1"/>
    </source>
</evidence>
<dbReference type="KEGG" id="hhy:Halhy_6228"/>
<keyword evidence="1" id="KW-0732">Signal</keyword>
<dbReference type="AlphaFoldDB" id="F4L4Y6"/>
<dbReference type="STRING" id="760192.Halhy_6228"/>
<dbReference type="RefSeq" id="WP_013768569.1">
    <property type="nucleotide sequence ID" value="NC_015510.1"/>
</dbReference>
<protein>
    <submittedName>
        <fullName evidence="2">Uncharacterized protein</fullName>
    </submittedName>
</protein>
<dbReference type="eggNOG" id="COG1572">
    <property type="taxonomic scope" value="Bacteria"/>
</dbReference>
<dbReference type="Proteomes" id="UP000008461">
    <property type="component" value="Chromosome"/>
</dbReference>
<sequence length="346" mass="36679">MKKLSINTLLTLVALLPMISAFAQNPSLNPAVRNPGVLTAAAPNLVITNIVTDKLVYAPGETVNCKVTIKNIGSAKAVGTNDDPAKGYMVDVVLSTDAIAPIVYAVVPNPYEYQEDMLVIGGRHSNTVTLAPGAEDTYLESFPLPKVMAKPCQLGYVAVGAVADPGKKVAETNENDNTRFTRFKLNCSGPTTAPRPDLVITYMALANPVGGPGLAFSDLKVEVKNVGGAPAVGTDTDPANGYMVDIITSSNTAAPMAYAPLAAAGQFPEDKLVIGGRISNTKTLAPGASHIYYLSDLKLPMVDLHNYCGRAFYLGGIVDPGLKIAEILETNNQRFIEFKVDCKMYK</sequence>
<gene>
    <name evidence="2" type="ordered locus">Halhy_6228</name>
</gene>
<evidence type="ECO:0000256" key="1">
    <source>
        <dbReference type="SAM" id="SignalP"/>
    </source>
</evidence>
<feature type="signal peptide" evidence="1">
    <location>
        <begin position="1"/>
        <end position="23"/>
    </location>
</feature>
<evidence type="ECO:0000313" key="3">
    <source>
        <dbReference type="Proteomes" id="UP000008461"/>
    </source>
</evidence>
<dbReference type="OrthoDB" id="345533at2"/>
<name>F4L4Y6_HALH1</name>
<dbReference type="InterPro" id="IPR013783">
    <property type="entry name" value="Ig-like_fold"/>
</dbReference>
<reference key="2">
    <citation type="submission" date="2011-04" db="EMBL/GenBank/DDBJ databases">
        <title>Complete sequence of chromosome of Haliscomenobacter hydrossis DSM 1100.</title>
        <authorList>
            <consortium name="US DOE Joint Genome Institute (JGI-PGF)"/>
            <person name="Lucas S."/>
            <person name="Han J."/>
            <person name="Lapidus A."/>
            <person name="Bruce D."/>
            <person name="Goodwin L."/>
            <person name="Pitluck S."/>
            <person name="Peters L."/>
            <person name="Kyrpides N."/>
            <person name="Mavromatis K."/>
            <person name="Ivanova N."/>
            <person name="Ovchinnikova G."/>
            <person name="Pagani I."/>
            <person name="Daligault H."/>
            <person name="Detter J.C."/>
            <person name="Han C."/>
            <person name="Land M."/>
            <person name="Hauser L."/>
            <person name="Markowitz V."/>
            <person name="Cheng J.-F."/>
            <person name="Hugenholtz P."/>
            <person name="Woyke T."/>
            <person name="Wu D."/>
            <person name="Verbarg S."/>
            <person name="Frueling A."/>
            <person name="Brambilla E."/>
            <person name="Klenk H.-P."/>
            <person name="Eisen J.A."/>
        </authorList>
    </citation>
    <scope>NUCLEOTIDE SEQUENCE</scope>
    <source>
        <strain>DSM 1100</strain>
    </source>
</reference>
<accession>F4L4Y6</accession>
<reference evidence="2 3" key="1">
    <citation type="journal article" date="2011" name="Stand. Genomic Sci.">
        <title>Complete genome sequence of Haliscomenobacter hydrossis type strain (O).</title>
        <authorList>
            <consortium name="US DOE Joint Genome Institute (JGI-PGF)"/>
            <person name="Daligault H."/>
            <person name="Lapidus A."/>
            <person name="Zeytun A."/>
            <person name="Nolan M."/>
            <person name="Lucas S."/>
            <person name="Del Rio T.G."/>
            <person name="Tice H."/>
            <person name="Cheng J.F."/>
            <person name="Tapia R."/>
            <person name="Han C."/>
            <person name="Goodwin L."/>
            <person name="Pitluck S."/>
            <person name="Liolios K."/>
            <person name="Pagani I."/>
            <person name="Ivanova N."/>
            <person name="Huntemann M."/>
            <person name="Mavromatis K."/>
            <person name="Mikhailova N."/>
            <person name="Pati A."/>
            <person name="Chen A."/>
            <person name="Palaniappan K."/>
            <person name="Land M."/>
            <person name="Hauser L."/>
            <person name="Brambilla E.M."/>
            <person name="Rohde M."/>
            <person name="Verbarg S."/>
            <person name="Goker M."/>
            <person name="Bristow J."/>
            <person name="Eisen J.A."/>
            <person name="Markowitz V."/>
            <person name="Hugenholtz P."/>
            <person name="Kyrpides N.C."/>
            <person name="Klenk H.P."/>
            <person name="Woyke T."/>
        </authorList>
    </citation>
    <scope>NUCLEOTIDE SEQUENCE [LARGE SCALE GENOMIC DNA]</scope>
    <source>
        <strain evidence="3">ATCC 27775 / DSM 1100 / LMG 10767 / O</strain>
    </source>
</reference>
<dbReference type="EMBL" id="CP002691">
    <property type="protein sequence ID" value="AEE54048.1"/>
    <property type="molecule type" value="Genomic_DNA"/>
</dbReference>
<proteinExistence type="predicted"/>
<feature type="chain" id="PRO_5003317557" evidence="1">
    <location>
        <begin position="24"/>
        <end position="346"/>
    </location>
</feature>
<keyword evidence="3" id="KW-1185">Reference proteome</keyword>